<reference evidence="2" key="1">
    <citation type="submission" date="2020-05" db="EMBL/GenBank/DDBJ databases">
        <title>Complete genome sequence of Bradyrhizobium diazoefficiens XF2 isolated from soybean nodule.</title>
        <authorList>
            <person name="Noda R."/>
            <person name="Kakizaki K."/>
            <person name="Minamisawa K."/>
        </authorList>
    </citation>
    <scope>NUCLEOTIDE SEQUENCE</scope>
    <source>
        <strain evidence="2">XF2</strain>
    </source>
</reference>
<dbReference type="AlphaFoldDB" id="A0A810AWN9"/>
<organism evidence="5">
    <name type="scientific">Bradyrhizobium diazoefficiens</name>
    <dbReference type="NCBI Taxonomy" id="1355477"/>
    <lineage>
        <taxon>Bacteria</taxon>
        <taxon>Pseudomonadati</taxon>
        <taxon>Pseudomonadota</taxon>
        <taxon>Alphaproteobacteria</taxon>
        <taxon>Hyphomicrobiales</taxon>
        <taxon>Nitrobacteraceae</taxon>
        <taxon>Bradyrhizobium</taxon>
    </lineage>
</organism>
<feature type="region of interest" description="Disordered" evidence="1">
    <location>
        <begin position="23"/>
        <end position="87"/>
    </location>
</feature>
<feature type="compositionally biased region" description="Basic and acidic residues" evidence="1">
    <location>
        <begin position="23"/>
        <end position="36"/>
    </location>
</feature>
<accession>A0A810AWN9</accession>
<gene>
    <name evidence="2" type="ORF">XF2B_71210</name>
    <name evidence="3" type="ORF">XF3B_71610</name>
    <name evidence="4" type="ORF">XF5B_71760</name>
    <name evidence="5" type="ORF">XF6B_71470</name>
    <name evidence="6" type="ORF">XF9B_70910</name>
</gene>
<dbReference type="EMBL" id="AP023092">
    <property type="protein sequence ID" value="BCE33352.1"/>
    <property type="molecule type" value="Genomic_DNA"/>
</dbReference>
<name>A0A810AWN9_9BRAD</name>
<evidence type="ECO:0000256" key="1">
    <source>
        <dbReference type="SAM" id="MobiDB-lite"/>
    </source>
</evidence>
<feature type="compositionally biased region" description="Polar residues" evidence="1">
    <location>
        <begin position="37"/>
        <end position="47"/>
    </location>
</feature>
<sequence>MIWSQPIMVMALTLQALCPAQERQEQRKQARDECDVRQQQFGKQQHGSEPLGPQQCISEVEQEAERDGTGERIIENHGVLHHSRSQA</sequence>
<proteinExistence type="predicted"/>
<evidence type="ECO:0000313" key="2">
    <source>
        <dbReference type="EMBL" id="BCE33352.1"/>
    </source>
</evidence>
<evidence type="ECO:0000313" key="4">
    <source>
        <dbReference type="EMBL" id="BCE59664.1"/>
    </source>
</evidence>
<reference evidence="4" key="3">
    <citation type="submission" date="2020-05" db="EMBL/GenBank/DDBJ databases">
        <title>Complete genome sequence of Bradyrhizobium diazoefficiens XF5 isolated from soybean nodule.</title>
        <authorList>
            <person name="Noda R."/>
            <person name="Kakizaki K."/>
            <person name="Minamisawa K."/>
        </authorList>
    </citation>
    <scope>NUCLEOTIDE SEQUENCE</scope>
    <source>
        <strain evidence="4">XF5</strain>
    </source>
</reference>
<evidence type="ECO:0000313" key="3">
    <source>
        <dbReference type="EMBL" id="BCE42130.1"/>
    </source>
</evidence>
<dbReference type="EMBL" id="AP023096">
    <property type="protein sequence ID" value="BCE68348.1"/>
    <property type="molecule type" value="Genomic_DNA"/>
</dbReference>
<reference evidence="6" key="5">
    <citation type="submission" date="2020-05" db="EMBL/GenBank/DDBJ databases">
        <title>Complete genome sequence of Bradyrhizobium diazoefficiens XF9 isolated from soybean nodule.</title>
        <authorList>
            <person name="Noda R."/>
            <person name="Kakizaki K."/>
            <person name="Minamisawa K."/>
        </authorList>
    </citation>
    <scope>NUCLEOTIDE SEQUENCE</scope>
    <source>
        <strain evidence="6">XF9</strain>
    </source>
</reference>
<reference evidence="3" key="2">
    <citation type="submission" date="2020-05" db="EMBL/GenBank/DDBJ databases">
        <title>Complete genome sequence of Bradyrhizobium diazoefficiens XF3 isolated from soybean nodule.</title>
        <authorList>
            <person name="Noda R."/>
            <person name="Kakizaki K."/>
            <person name="Minamisawa K."/>
        </authorList>
    </citation>
    <scope>NUCLEOTIDE SEQUENCE</scope>
    <source>
        <strain evidence="3">XF3</strain>
    </source>
</reference>
<dbReference type="EMBL" id="AP023098">
    <property type="protein sequence ID" value="BCE85670.1"/>
    <property type="molecule type" value="Genomic_DNA"/>
</dbReference>
<feature type="compositionally biased region" description="Basic and acidic residues" evidence="1">
    <location>
        <begin position="63"/>
        <end position="75"/>
    </location>
</feature>
<dbReference type="EMBL" id="AP023093">
    <property type="protein sequence ID" value="BCE42130.1"/>
    <property type="molecule type" value="Genomic_DNA"/>
</dbReference>
<reference evidence="5" key="4">
    <citation type="submission" date="2020-05" db="EMBL/GenBank/DDBJ databases">
        <title>Complete genome sequence of Bradyrhizobium diazoefficiens XF6 isolated from soybean nodule.</title>
        <authorList>
            <person name="Noda R."/>
            <person name="Kakizaki K."/>
            <person name="Minamisawa K."/>
        </authorList>
    </citation>
    <scope>NUCLEOTIDE SEQUENCE</scope>
    <source>
        <strain evidence="5">XF6</strain>
    </source>
</reference>
<evidence type="ECO:0000313" key="6">
    <source>
        <dbReference type="EMBL" id="BCE85670.1"/>
    </source>
</evidence>
<dbReference type="EMBL" id="AP023095">
    <property type="protein sequence ID" value="BCE59664.1"/>
    <property type="molecule type" value="Genomic_DNA"/>
</dbReference>
<protein>
    <submittedName>
        <fullName evidence="5">Uncharacterized protein</fullName>
    </submittedName>
</protein>
<evidence type="ECO:0000313" key="5">
    <source>
        <dbReference type="EMBL" id="BCE68348.1"/>
    </source>
</evidence>